<name>A0A183GV41_HELPZ</name>
<evidence type="ECO:0000313" key="1">
    <source>
        <dbReference type="EMBL" id="VDP58229.1"/>
    </source>
</evidence>
<accession>A0A3P8IM92</accession>
<organism evidence="2 3">
    <name type="scientific">Heligmosomoides polygyrus</name>
    <name type="common">Parasitic roundworm</name>
    <dbReference type="NCBI Taxonomy" id="6339"/>
    <lineage>
        <taxon>Eukaryota</taxon>
        <taxon>Metazoa</taxon>
        <taxon>Ecdysozoa</taxon>
        <taxon>Nematoda</taxon>
        <taxon>Chromadorea</taxon>
        <taxon>Rhabditida</taxon>
        <taxon>Rhabditina</taxon>
        <taxon>Rhabditomorpha</taxon>
        <taxon>Strongyloidea</taxon>
        <taxon>Heligmosomidae</taxon>
        <taxon>Heligmosomoides</taxon>
    </lineage>
</organism>
<evidence type="ECO:0000313" key="2">
    <source>
        <dbReference type="Proteomes" id="UP000050761"/>
    </source>
</evidence>
<accession>A0A183GV41</accession>
<dbReference type="WBParaSite" id="HPBE_0002656101-mRNA-1">
    <property type="protein sequence ID" value="HPBE_0002656101-mRNA-1"/>
    <property type="gene ID" value="HPBE_0002656101"/>
</dbReference>
<dbReference type="EMBL" id="UZAH01040258">
    <property type="protein sequence ID" value="VDP58229.1"/>
    <property type="molecule type" value="Genomic_DNA"/>
</dbReference>
<keyword evidence="2" id="KW-1185">Reference proteome</keyword>
<reference evidence="3" key="2">
    <citation type="submission" date="2019-09" db="UniProtKB">
        <authorList>
            <consortium name="WormBaseParasite"/>
        </authorList>
    </citation>
    <scope>IDENTIFICATION</scope>
</reference>
<dbReference type="OrthoDB" id="5801698at2759"/>
<sequence>MIDDDAIIAMLEFLMFWILNEEKTYISEDHVSYLETRFRLFDEYLCSHNPTSFFKFIRLYPDEFETLHNRLRPRLDHAITHLAPIHSKHRL</sequence>
<dbReference type="AlphaFoldDB" id="A0A183GV41"/>
<gene>
    <name evidence="1" type="ORF">HPBE_LOCUS26560</name>
</gene>
<dbReference type="Proteomes" id="UP000050761">
    <property type="component" value="Unassembled WGS sequence"/>
</dbReference>
<proteinExistence type="predicted"/>
<reference evidence="1 2" key="1">
    <citation type="submission" date="2018-11" db="EMBL/GenBank/DDBJ databases">
        <authorList>
            <consortium name="Pathogen Informatics"/>
        </authorList>
    </citation>
    <scope>NUCLEOTIDE SEQUENCE [LARGE SCALE GENOMIC DNA]</scope>
</reference>
<evidence type="ECO:0000313" key="3">
    <source>
        <dbReference type="WBParaSite" id="HPBE_0002656101-mRNA-1"/>
    </source>
</evidence>
<protein>
    <submittedName>
        <fullName evidence="3">Recombinase RecX</fullName>
    </submittedName>
</protein>